<dbReference type="Pfam" id="PF00072">
    <property type="entry name" value="Response_reg"/>
    <property type="match status" value="1"/>
</dbReference>
<name>A0ABW3SV41_9BACT</name>
<feature type="modified residue" description="4-aspartylphosphate" evidence="1">
    <location>
        <position position="64"/>
    </location>
</feature>
<dbReference type="InterPro" id="IPR001789">
    <property type="entry name" value="Sig_transdc_resp-reg_receiver"/>
</dbReference>
<evidence type="ECO:0000256" key="1">
    <source>
        <dbReference type="PROSITE-ProRule" id="PRU00169"/>
    </source>
</evidence>
<evidence type="ECO:0000259" key="2">
    <source>
        <dbReference type="PROSITE" id="PS50110"/>
    </source>
</evidence>
<dbReference type="RefSeq" id="WP_377532828.1">
    <property type="nucleotide sequence ID" value="NZ_JBHTLD010000370.1"/>
</dbReference>
<dbReference type="Gene3D" id="3.40.50.2300">
    <property type="match status" value="1"/>
</dbReference>
<comment type="caution">
    <text evidence="3">The sequence shown here is derived from an EMBL/GenBank/DDBJ whole genome shotgun (WGS) entry which is preliminary data.</text>
</comment>
<dbReference type="PANTHER" id="PTHR44520">
    <property type="entry name" value="RESPONSE REGULATOR RCP1-RELATED"/>
    <property type="match status" value="1"/>
</dbReference>
<organism evidence="3 4">
    <name type="scientific">Pontibacter rugosus</name>
    <dbReference type="NCBI Taxonomy" id="1745966"/>
    <lineage>
        <taxon>Bacteria</taxon>
        <taxon>Pseudomonadati</taxon>
        <taxon>Bacteroidota</taxon>
        <taxon>Cytophagia</taxon>
        <taxon>Cytophagales</taxon>
        <taxon>Hymenobacteraceae</taxon>
        <taxon>Pontibacter</taxon>
    </lineage>
</organism>
<dbReference type="PANTHER" id="PTHR44520:SF2">
    <property type="entry name" value="RESPONSE REGULATOR RCP1"/>
    <property type="match status" value="1"/>
</dbReference>
<proteinExistence type="predicted"/>
<dbReference type="InterPro" id="IPR011006">
    <property type="entry name" value="CheY-like_superfamily"/>
</dbReference>
<dbReference type="SMART" id="SM00448">
    <property type="entry name" value="REC"/>
    <property type="match status" value="1"/>
</dbReference>
<dbReference type="SUPFAM" id="SSF52172">
    <property type="entry name" value="CheY-like"/>
    <property type="match status" value="1"/>
</dbReference>
<gene>
    <name evidence="3" type="ORF">ACFQ2O_21265</name>
</gene>
<evidence type="ECO:0000313" key="3">
    <source>
        <dbReference type="EMBL" id="MFD1188752.1"/>
    </source>
</evidence>
<dbReference type="InterPro" id="IPR052893">
    <property type="entry name" value="TCS_response_regulator"/>
</dbReference>
<keyword evidence="4" id="KW-1185">Reference proteome</keyword>
<feature type="domain" description="Response regulatory" evidence="2">
    <location>
        <begin position="6"/>
        <end position="134"/>
    </location>
</feature>
<dbReference type="PROSITE" id="PS50110">
    <property type="entry name" value="RESPONSE_REGULATORY"/>
    <property type="match status" value="1"/>
</dbReference>
<keyword evidence="1" id="KW-0597">Phosphoprotein</keyword>
<dbReference type="Proteomes" id="UP001597094">
    <property type="component" value="Unassembled WGS sequence"/>
</dbReference>
<protein>
    <submittedName>
        <fullName evidence="3">Response regulator</fullName>
    </submittedName>
</protein>
<reference evidence="4" key="1">
    <citation type="journal article" date="2019" name="Int. J. Syst. Evol. Microbiol.">
        <title>The Global Catalogue of Microorganisms (GCM) 10K type strain sequencing project: providing services to taxonomists for standard genome sequencing and annotation.</title>
        <authorList>
            <consortium name="The Broad Institute Genomics Platform"/>
            <consortium name="The Broad Institute Genome Sequencing Center for Infectious Disease"/>
            <person name="Wu L."/>
            <person name="Ma J."/>
        </authorList>
    </citation>
    <scope>NUCLEOTIDE SEQUENCE [LARGE SCALE GENOMIC DNA]</scope>
    <source>
        <strain evidence="4">JCM 31319</strain>
    </source>
</reference>
<accession>A0ABW3SV41</accession>
<sequence length="142" mass="16233">MHKLQHILIIDDDQINNLFSQIILEDADVSKLVSVCHSVPEALDFLRDAEVNQDTAFPDLILLDISMPKLDGFDFLASYYELGYPQRYNSFISMFTSSDDQEHVERARKYDVVVGFIKKPLSIPSLNAILELQAISRTENKI</sequence>
<evidence type="ECO:0000313" key="4">
    <source>
        <dbReference type="Proteomes" id="UP001597094"/>
    </source>
</evidence>
<dbReference type="EMBL" id="JBHTLD010000370">
    <property type="protein sequence ID" value="MFD1188752.1"/>
    <property type="molecule type" value="Genomic_DNA"/>
</dbReference>